<comment type="caution">
    <text evidence="3">The sequence shown here is derived from an EMBL/GenBank/DDBJ whole genome shotgun (WGS) entry which is preliminary data.</text>
</comment>
<dbReference type="NCBIfam" id="NF045780">
    <property type="entry name" value="TrlF_fam_ATP"/>
    <property type="match status" value="1"/>
</dbReference>
<dbReference type="GO" id="GO:0016887">
    <property type="term" value="F:ATP hydrolysis activity"/>
    <property type="evidence" value="ECO:0007669"/>
    <property type="project" value="InterPro"/>
</dbReference>
<dbReference type="InterPro" id="IPR054787">
    <property type="entry name" value="TrlF_ATPase"/>
</dbReference>
<dbReference type="GO" id="GO:0004519">
    <property type="term" value="F:endonuclease activity"/>
    <property type="evidence" value="ECO:0007669"/>
    <property type="project" value="UniProtKB-KW"/>
</dbReference>
<sequence length="934" mass="102805">MGAFASFRKCDLQIHSPRDPRWEGRKCPGVGDPLGATAASAEDVDRERRVWATEFVSHCEKIGLQCVAITDHHEMVMARYVADELERRRLAGAPADVWLFPAMELTAKHGCQCIILFDADLPLDWQAQAQAYLGIATAAIDPQSASAKQPTPLDLAYWEIDERLKKHTELQGRYIILPNVSDGGNSVLRKNFHDDFRKMPYVGGYLDAGQVFDTCSPTNKARLSGTAPHWGDRFVYPIPTSDSRDHSRLGSNNTWVKLSSPKAEALRQAFLAWKSRIRTEQPSYATVVIERFSVVGTSPLAETSIHLSPELNSVIGGRGTCKSTLLEYIAFSVGRSCFDLPDKDFSGKHRLASLIQDTLISQGAGVEAHILIDGAQFKVTRSFKTGYQPRLTYPNGKEEVVSPQELRNLIPGYAYSQGELSEVGGSTAGTRVSDLLAFISPHYKTEAETLEKNILAAKQKHAEALRSLLALWQLEDEKRRLENKVAATRARIVALESTLPALQEADQKTLDTHNQLLVAMEQVERSVEDISAIEDSFDELSELLAGIQELDATTIAEVSAVAASIKALQSYPPKVASLGKSFGADAQAVRDTGALLQAHINEHAKRRDAVLATMSRHKATAGQVAELQKQVTVEVGKLGALEKRIKALADPSVIVRKTQDSLSKTVVAQAEKYKEWASIIESLSNGIVQVRVDDFGDLEEIHAALEIVSARTRSQEGVRVRRFAELVSQSDVWKIIHSLRAECAMLMRWKIDGDNDQSKLPPLANIGSVVGDGEAVKKALIDQFDETRLMAIAQSVPKAKVHLDYKSDQLTVPFDKASEGQRAAVLLMMLLKQEGGPLIVDQPESDLDNAVITDVVDLLHEVKCKRQLIFATHNANLVVNGASEYVASMCNDHSGLRKCECDGSIDANEVRLAITTTMEGGRQAFQDRQRKYGF</sequence>
<dbReference type="InterPro" id="IPR027417">
    <property type="entry name" value="P-loop_NTPase"/>
</dbReference>
<keyword evidence="3" id="KW-0378">Hydrolase</keyword>
<dbReference type="Gene3D" id="3.20.20.140">
    <property type="entry name" value="Metal-dependent hydrolases"/>
    <property type="match status" value="1"/>
</dbReference>
<dbReference type="SUPFAM" id="SSF52540">
    <property type="entry name" value="P-loop containing nucleoside triphosphate hydrolases"/>
    <property type="match status" value="1"/>
</dbReference>
<dbReference type="RefSeq" id="WP_135170082.1">
    <property type="nucleotide sequence ID" value="NZ_SPQU01000009.1"/>
</dbReference>
<dbReference type="GO" id="GO:0005524">
    <property type="term" value="F:ATP binding"/>
    <property type="evidence" value="ECO:0007669"/>
    <property type="project" value="InterPro"/>
</dbReference>
<name>A0A4Y9L2R0_9BRAD</name>
<dbReference type="OrthoDB" id="9791620at2"/>
<organism evidence="3 4">
    <name type="scientific">Bradyrhizobium frederickii</name>
    <dbReference type="NCBI Taxonomy" id="2560054"/>
    <lineage>
        <taxon>Bacteria</taxon>
        <taxon>Pseudomonadati</taxon>
        <taxon>Pseudomonadota</taxon>
        <taxon>Alphaproteobacteria</taxon>
        <taxon>Hyphomicrobiales</taxon>
        <taxon>Nitrobacteraceae</taxon>
        <taxon>Bradyrhizobium</taxon>
    </lineage>
</organism>
<gene>
    <name evidence="3" type="ORF">E4K66_20555</name>
</gene>
<dbReference type="Proteomes" id="UP000298225">
    <property type="component" value="Unassembled WGS sequence"/>
</dbReference>
<keyword evidence="4" id="KW-1185">Reference proteome</keyword>
<dbReference type="Gene3D" id="3.40.50.300">
    <property type="entry name" value="P-loop containing nucleotide triphosphate hydrolases"/>
    <property type="match status" value="2"/>
</dbReference>
<evidence type="ECO:0000313" key="4">
    <source>
        <dbReference type="Proteomes" id="UP000298225"/>
    </source>
</evidence>
<feature type="domain" description="ATPase AAA-type core" evidence="2">
    <location>
        <begin position="775"/>
        <end position="878"/>
    </location>
</feature>
<dbReference type="InterPro" id="IPR003959">
    <property type="entry name" value="ATPase_AAA_core"/>
</dbReference>
<reference evidence="3 4" key="1">
    <citation type="submission" date="2019-03" db="EMBL/GenBank/DDBJ databases">
        <title>Bradyrhizobium strains diversity isolated from Chamaecrista fasciculata.</title>
        <authorList>
            <person name="Urquiaga M.C.O."/>
            <person name="Hungria M."/>
            <person name="Delamuta J.R.M."/>
        </authorList>
    </citation>
    <scope>NUCLEOTIDE SEQUENCE [LARGE SCALE GENOMIC DNA]</scope>
    <source>
        <strain evidence="3 4">CNPSo 3424</strain>
    </source>
</reference>
<protein>
    <submittedName>
        <fullName evidence="3">Type III restriction endonuclease subunit R</fullName>
    </submittedName>
</protein>
<dbReference type="AlphaFoldDB" id="A0A4Y9L2R0"/>
<keyword evidence="3" id="KW-0540">Nuclease</keyword>
<dbReference type="SUPFAM" id="SSF89550">
    <property type="entry name" value="PHP domain-like"/>
    <property type="match status" value="1"/>
</dbReference>
<dbReference type="InterPro" id="IPR016195">
    <property type="entry name" value="Pol/histidinol_Pase-like"/>
</dbReference>
<feature type="coiled-coil region" evidence="1">
    <location>
        <begin position="447"/>
        <end position="498"/>
    </location>
</feature>
<evidence type="ECO:0000313" key="3">
    <source>
        <dbReference type="EMBL" id="TFV37096.1"/>
    </source>
</evidence>
<dbReference type="Pfam" id="PF13304">
    <property type="entry name" value="AAA_21"/>
    <property type="match status" value="1"/>
</dbReference>
<proteinExistence type="predicted"/>
<dbReference type="EMBL" id="SPQU01000009">
    <property type="protein sequence ID" value="TFV37096.1"/>
    <property type="molecule type" value="Genomic_DNA"/>
</dbReference>
<accession>A0A4Y9L2R0</accession>
<evidence type="ECO:0000259" key="2">
    <source>
        <dbReference type="Pfam" id="PF13304"/>
    </source>
</evidence>
<keyword evidence="1" id="KW-0175">Coiled coil</keyword>
<evidence type="ECO:0000256" key="1">
    <source>
        <dbReference type="SAM" id="Coils"/>
    </source>
</evidence>
<keyword evidence="3" id="KW-0255">Endonuclease</keyword>